<reference evidence="2" key="1">
    <citation type="thesis" date="2020" institute="ProQuest LLC" country="789 East Eisenhower Parkway, Ann Arbor, MI, USA">
        <title>Comparative Genomics and Chromosome Evolution.</title>
        <authorList>
            <person name="Mudd A.B."/>
        </authorList>
    </citation>
    <scope>NUCLEOTIDE SEQUENCE</scope>
    <source>
        <strain evidence="2">HN-11 Male</strain>
        <tissue evidence="2">Kidney and liver</tissue>
    </source>
</reference>
<accession>A0A8J6BJR8</accession>
<proteinExistence type="predicted"/>
<feature type="compositionally biased region" description="Polar residues" evidence="1">
    <location>
        <begin position="821"/>
        <end position="852"/>
    </location>
</feature>
<feature type="compositionally biased region" description="Basic and acidic residues" evidence="1">
    <location>
        <begin position="805"/>
        <end position="817"/>
    </location>
</feature>
<feature type="non-terminal residue" evidence="2">
    <location>
        <position position="881"/>
    </location>
</feature>
<feature type="compositionally biased region" description="Polar residues" evidence="1">
    <location>
        <begin position="266"/>
        <end position="284"/>
    </location>
</feature>
<feature type="region of interest" description="Disordered" evidence="1">
    <location>
        <begin position="327"/>
        <end position="346"/>
    </location>
</feature>
<feature type="compositionally biased region" description="Basic and acidic residues" evidence="1">
    <location>
        <begin position="230"/>
        <end position="252"/>
    </location>
</feature>
<name>A0A8J6BJR8_ELECQ</name>
<evidence type="ECO:0000256" key="1">
    <source>
        <dbReference type="SAM" id="MobiDB-lite"/>
    </source>
</evidence>
<feature type="compositionally biased region" description="Low complexity" evidence="1">
    <location>
        <begin position="443"/>
        <end position="458"/>
    </location>
</feature>
<feature type="region of interest" description="Disordered" evidence="1">
    <location>
        <begin position="535"/>
        <end position="597"/>
    </location>
</feature>
<feature type="compositionally biased region" description="Basic and acidic residues" evidence="1">
    <location>
        <begin position="161"/>
        <end position="170"/>
    </location>
</feature>
<protein>
    <submittedName>
        <fullName evidence="2">Uncharacterized protein</fullName>
    </submittedName>
</protein>
<feature type="compositionally biased region" description="Basic and acidic residues" evidence="1">
    <location>
        <begin position="49"/>
        <end position="58"/>
    </location>
</feature>
<comment type="caution">
    <text evidence="2">The sequence shown here is derived from an EMBL/GenBank/DDBJ whole genome shotgun (WGS) entry which is preliminary data.</text>
</comment>
<keyword evidence="3" id="KW-1185">Reference proteome</keyword>
<feature type="region of interest" description="Disordered" evidence="1">
    <location>
        <begin position="229"/>
        <end position="298"/>
    </location>
</feature>
<feature type="compositionally biased region" description="Low complexity" evidence="1">
    <location>
        <begin position="467"/>
        <end position="478"/>
    </location>
</feature>
<sequence length="881" mass="98275">ASSDGNFRVDLEEPPNPATSDHGGSCRTDLGGRSEPQEQTAFQEVEDSDQTRGGHWRTDPTPQHWTLHSAGKRFPSLPLLHMETSGHDGMLESLWPGDPVQESYSNTLERHLNPNPLREIKYIKGRIWQRLGSSKSSRDSKTFPPLSCSPRSLMPARLKPLSKESSRNEETNSSSVGLKSDNPAKWRGVGQPYEQKLQKSLQSSEDIVLSGDLAQVSLDSCIYSVKQHRWRDDRSSNAGERRSRNGSGREETGIQTSPIDIKPGTCTETGCSQTDHLQLHQPSESFRKSRASAMEKEDLLETKDDTKLKIHDKSKTSEENLWLATSTNEDTKKKTDPQNMDSSRTPKADHISFVHITFSEQKPQTEINYSPSKPLFMKRKMKTVSLLYNVNHSFNVLGQKENTKTKKIRKTRILSAPDSTKRQRPLSNSNRIHGKSVPLPTLVNSSVPSPSKVSKKVVFSAPRSIEQSSQRSQTQLSLYPQKRITSPSTTPILPRSKSSHDFQDIKYSDMFVELSQQGAGPVMYQMFPPTVYGSPCRETNSTSSTRSCSSKASHVSSSRDNSARSKRPKLKNKKDPSAASHSRRNSSSKQEGREKLQNKMENMVIISGEDWEIQTKKQDGDNVELPNVELPTINEATIENSVTITGTVKEIFKMSREMEGNSHNVQPSYPANVDHGLLQEVGEMGCVQQDVGVINSNCHKDMDDNVQGSTIGCTPPSDQDLNATEICPLFKQDEALGDWMYHDSCQKRNSVELKDHAYSLSKNIQKSCSLAGSDYLTADLISCLENLILTDDESSSLVMEDKEDGEQRRKFHEHNEADDPNQLSNIQQVTTNPSLTDQKSHTNICNSTANQPEHNDDSAIHWIKGEVLGRGAYGTVKPTVG</sequence>
<dbReference type="EMBL" id="WNTK01005156">
    <property type="protein sequence ID" value="KAG9464073.1"/>
    <property type="molecule type" value="Genomic_DNA"/>
</dbReference>
<feature type="region of interest" description="Disordered" evidence="1">
    <location>
        <begin position="402"/>
        <end position="498"/>
    </location>
</feature>
<dbReference type="Proteomes" id="UP000770717">
    <property type="component" value="Unassembled WGS sequence"/>
</dbReference>
<feature type="region of interest" description="Disordered" evidence="1">
    <location>
        <begin position="797"/>
        <end position="857"/>
    </location>
</feature>
<evidence type="ECO:0000313" key="3">
    <source>
        <dbReference type="Proteomes" id="UP000770717"/>
    </source>
</evidence>
<dbReference type="OrthoDB" id="266718at2759"/>
<feature type="region of interest" description="Disordered" evidence="1">
    <location>
        <begin position="1"/>
        <end position="69"/>
    </location>
</feature>
<evidence type="ECO:0000313" key="2">
    <source>
        <dbReference type="EMBL" id="KAG9464073.1"/>
    </source>
</evidence>
<feature type="compositionally biased region" description="Low complexity" evidence="1">
    <location>
        <begin position="539"/>
        <end position="558"/>
    </location>
</feature>
<feature type="region of interest" description="Disordered" evidence="1">
    <location>
        <begin position="133"/>
        <end position="188"/>
    </location>
</feature>
<dbReference type="AlphaFoldDB" id="A0A8J6BJR8"/>
<gene>
    <name evidence="2" type="ORF">GDO78_020548</name>
</gene>
<organism evidence="2 3">
    <name type="scientific">Eleutherodactylus coqui</name>
    <name type="common">Puerto Rican coqui</name>
    <dbReference type="NCBI Taxonomy" id="57060"/>
    <lineage>
        <taxon>Eukaryota</taxon>
        <taxon>Metazoa</taxon>
        <taxon>Chordata</taxon>
        <taxon>Craniata</taxon>
        <taxon>Vertebrata</taxon>
        <taxon>Euteleostomi</taxon>
        <taxon>Amphibia</taxon>
        <taxon>Batrachia</taxon>
        <taxon>Anura</taxon>
        <taxon>Neobatrachia</taxon>
        <taxon>Hyloidea</taxon>
        <taxon>Eleutherodactylidae</taxon>
        <taxon>Eleutherodactylinae</taxon>
        <taxon>Eleutherodactylus</taxon>
        <taxon>Eleutherodactylus</taxon>
    </lineage>
</organism>